<gene>
    <name evidence="1" type="ORF">Ddye_013869</name>
</gene>
<feature type="non-terminal residue" evidence="1">
    <location>
        <position position="1"/>
    </location>
</feature>
<dbReference type="EMBL" id="JANJYI010000004">
    <property type="protein sequence ID" value="KAK2654013.1"/>
    <property type="molecule type" value="Genomic_DNA"/>
</dbReference>
<dbReference type="AlphaFoldDB" id="A0AAE0CKL5"/>
<protein>
    <submittedName>
        <fullName evidence="1">Uncharacterized protein</fullName>
    </submittedName>
</protein>
<sequence length="179" mass="20204">MCPYWYKKLVVPLPGPIDKGTILCVDLLHSGDEKDTKKLIGSARLKLIKHLSSRPHGKLDVKVTIKAPQYHHPPLGVYYAPPYGVPQPPPPDAVSRDYYTQKKRTAPPSAISRDYYTQKKPLLPQPSGYTYYPTVPPVAVSRDYYTQKKPFPPQPSGYTYYPTAPPSSGYPYNRYNVGH</sequence>
<reference evidence="1" key="1">
    <citation type="journal article" date="2023" name="Plant J.">
        <title>Genome sequences and population genomics provide insights into the demographic history, inbreeding, and mutation load of two 'living fossil' tree species of Dipteronia.</title>
        <authorList>
            <person name="Feng Y."/>
            <person name="Comes H.P."/>
            <person name="Chen J."/>
            <person name="Zhu S."/>
            <person name="Lu R."/>
            <person name="Zhang X."/>
            <person name="Li P."/>
            <person name="Qiu J."/>
            <person name="Olsen K.M."/>
            <person name="Qiu Y."/>
        </authorList>
    </citation>
    <scope>NUCLEOTIDE SEQUENCE</scope>
    <source>
        <strain evidence="1">KIB01</strain>
    </source>
</reference>
<keyword evidence="2" id="KW-1185">Reference proteome</keyword>
<proteinExistence type="predicted"/>
<evidence type="ECO:0000313" key="1">
    <source>
        <dbReference type="EMBL" id="KAK2654013.1"/>
    </source>
</evidence>
<comment type="caution">
    <text evidence="1">The sequence shown here is derived from an EMBL/GenBank/DDBJ whole genome shotgun (WGS) entry which is preliminary data.</text>
</comment>
<organism evidence="1 2">
    <name type="scientific">Dipteronia dyeriana</name>
    <dbReference type="NCBI Taxonomy" id="168575"/>
    <lineage>
        <taxon>Eukaryota</taxon>
        <taxon>Viridiplantae</taxon>
        <taxon>Streptophyta</taxon>
        <taxon>Embryophyta</taxon>
        <taxon>Tracheophyta</taxon>
        <taxon>Spermatophyta</taxon>
        <taxon>Magnoliopsida</taxon>
        <taxon>eudicotyledons</taxon>
        <taxon>Gunneridae</taxon>
        <taxon>Pentapetalae</taxon>
        <taxon>rosids</taxon>
        <taxon>malvids</taxon>
        <taxon>Sapindales</taxon>
        <taxon>Sapindaceae</taxon>
        <taxon>Hippocastanoideae</taxon>
        <taxon>Acereae</taxon>
        <taxon>Dipteronia</taxon>
    </lineage>
</organism>
<evidence type="ECO:0000313" key="2">
    <source>
        <dbReference type="Proteomes" id="UP001280121"/>
    </source>
</evidence>
<accession>A0AAE0CKL5</accession>
<name>A0AAE0CKL5_9ROSI</name>
<dbReference type="Proteomes" id="UP001280121">
    <property type="component" value="Unassembled WGS sequence"/>
</dbReference>